<protein>
    <submittedName>
        <fullName evidence="4">PQQ-binding-like beta-propeller repeat protein</fullName>
    </submittedName>
</protein>
<keyword evidence="2" id="KW-0472">Membrane</keyword>
<sequence length="548" mass="57494">MDDETSAGGATSAEYQPWAEPWVAEPAAGRPAGPPPAVGPSDGVAGLPGAVAGVPGIPGAGRWSPGAGGGPARRLPAWLVVLWAAALAVLLAMVAVGVVLSARDRGPMAVGPVWSGELVSFMAPAAAGGSAIVLLRTGEDDRGTPITRIAALDPATGRERWSEPARVFSASTAEPFYPLVAEDGATVVWVRPLSADDANGMSVVAADADTGEQRWSYGQRIRVSSPPLLCQEESAICLVSGDGTGPSTRTVLDLGTGEVRVETQFRDGPYFEEIGENLFWSREGSRPDVVSRLTAVADDGTERWTKPTTETFGETAGGLMLFNFETTRQDDVYVAVAHHAFGGIYLERDPSRRIDEADRNIMVGLSAATGERLWTRPGATLGCVGIPFDPDHPVRCVFRGAYRGEVGLEGPADYGVTLEGFDLETGRATWSWDAGNALVLLGMSETRLVGLGQAGDAVQRVGDTHYALRLRGETVVLDLARGLVSGEPPATGWCTSYNPGYIKWPYPCALDQSDAAPPAPAEPGGALVGDHYVWLDKGGRVHGGAIAR</sequence>
<evidence type="ECO:0000313" key="5">
    <source>
        <dbReference type="Proteomes" id="UP000604475"/>
    </source>
</evidence>
<feature type="domain" description="Pyrrolo-quinoline quinone repeat" evidence="3">
    <location>
        <begin position="147"/>
        <end position="265"/>
    </location>
</feature>
<dbReference type="InterPro" id="IPR011047">
    <property type="entry name" value="Quinoprotein_ADH-like_sf"/>
</dbReference>
<keyword evidence="5" id="KW-1185">Reference proteome</keyword>
<feature type="transmembrane region" description="Helical" evidence="2">
    <location>
        <begin position="114"/>
        <end position="135"/>
    </location>
</feature>
<reference evidence="4" key="1">
    <citation type="submission" date="2020-12" db="EMBL/GenBank/DDBJ databases">
        <title>Genomic characterization of non-nitrogen-fixing Frankia strains.</title>
        <authorList>
            <person name="Carlos-Shanley C."/>
            <person name="Guerra T."/>
            <person name="Hahn D."/>
        </authorList>
    </citation>
    <scope>NUCLEOTIDE SEQUENCE</scope>
    <source>
        <strain evidence="4">CN6</strain>
    </source>
</reference>
<dbReference type="InterPro" id="IPR002372">
    <property type="entry name" value="PQQ_rpt_dom"/>
</dbReference>
<dbReference type="RefSeq" id="WP_203000287.1">
    <property type="nucleotide sequence ID" value="NZ_JADWYU010000133.1"/>
</dbReference>
<keyword evidence="2" id="KW-1133">Transmembrane helix</keyword>
<keyword evidence="2" id="KW-0812">Transmembrane</keyword>
<dbReference type="Gene3D" id="2.130.10.10">
    <property type="entry name" value="YVTN repeat-like/Quinoprotein amine dehydrogenase"/>
    <property type="match status" value="1"/>
</dbReference>
<dbReference type="Pfam" id="PF13360">
    <property type="entry name" value="PQQ_2"/>
    <property type="match status" value="1"/>
</dbReference>
<name>A0A937RFI5_9ACTN</name>
<dbReference type="Proteomes" id="UP000604475">
    <property type="component" value="Unassembled WGS sequence"/>
</dbReference>
<gene>
    <name evidence="4" type="ORF">I7412_12180</name>
</gene>
<feature type="region of interest" description="Disordered" evidence="1">
    <location>
        <begin position="1"/>
        <end position="44"/>
    </location>
</feature>
<organism evidence="4 5">
    <name type="scientific">Frankia nepalensis</name>
    <dbReference type="NCBI Taxonomy" id="1836974"/>
    <lineage>
        <taxon>Bacteria</taxon>
        <taxon>Bacillati</taxon>
        <taxon>Actinomycetota</taxon>
        <taxon>Actinomycetes</taxon>
        <taxon>Frankiales</taxon>
        <taxon>Frankiaceae</taxon>
        <taxon>Frankia</taxon>
    </lineage>
</organism>
<proteinExistence type="predicted"/>
<feature type="compositionally biased region" description="Low complexity" evidence="1">
    <location>
        <begin position="17"/>
        <end position="31"/>
    </location>
</feature>
<dbReference type="AlphaFoldDB" id="A0A937RFI5"/>
<evidence type="ECO:0000256" key="2">
    <source>
        <dbReference type="SAM" id="Phobius"/>
    </source>
</evidence>
<evidence type="ECO:0000256" key="1">
    <source>
        <dbReference type="SAM" id="MobiDB-lite"/>
    </source>
</evidence>
<comment type="caution">
    <text evidence="4">The sequence shown here is derived from an EMBL/GenBank/DDBJ whole genome shotgun (WGS) entry which is preliminary data.</text>
</comment>
<dbReference type="SUPFAM" id="SSF50998">
    <property type="entry name" value="Quinoprotein alcohol dehydrogenase-like"/>
    <property type="match status" value="1"/>
</dbReference>
<dbReference type="PANTHER" id="PTHR34512:SF30">
    <property type="entry name" value="OUTER MEMBRANE PROTEIN ASSEMBLY FACTOR BAMB"/>
    <property type="match status" value="1"/>
</dbReference>
<dbReference type="InterPro" id="IPR015943">
    <property type="entry name" value="WD40/YVTN_repeat-like_dom_sf"/>
</dbReference>
<dbReference type="PANTHER" id="PTHR34512">
    <property type="entry name" value="CELL SURFACE PROTEIN"/>
    <property type="match status" value="1"/>
</dbReference>
<evidence type="ECO:0000313" key="4">
    <source>
        <dbReference type="EMBL" id="MBL7627919.1"/>
    </source>
</evidence>
<evidence type="ECO:0000259" key="3">
    <source>
        <dbReference type="Pfam" id="PF13360"/>
    </source>
</evidence>
<feature type="transmembrane region" description="Helical" evidence="2">
    <location>
        <begin position="77"/>
        <end position="102"/>
    </location>
</feature>
<accession>A0A937RFI5</accession>
<dbReference type="EMBL" id="JAEACQ010000165">
    <property type="protein sequence ID" value="MBL7627919.1"/>
    <property type="molecule type" value="Genomic_DNA"/>
</dbReference>